<keyword evidence="1" id="KW-0732">Signal</keyword>
<reference evidence="6 7" key="1">
    <citation type="journal article" date="2023" name="Nucleic Acids Res.">
        <title>The hologenome of Daphnia magna reveals possible DNA methylation and microbiome-mediated evolution of the host genome.</title>
        <authorList>
            <person name="Chaturvedi A."/>
            <person name="Li X."/>
            <person name="Dhandapani V."/>
            <person name="Marshall H."/>
            <person name="Kissane S."/>
            <person name="Cuenca-Cambronero M."/>
            <person name="Asole G."/>
            <person name="Calvet F."/>
            <person name="Ruiz-Romero M."/>
            <person name="Marangio P."/>
            <person name="Guigo R."/>
            <person name="Rago D."/>
            <person name="Mirbahai L."/>
            <person name="Eastwood N."/>
            <person name="Colbourne J.K."/>
            <person name="Zhou J."/>
            <person name="Mallon E."/>
            <person name="Orsini L."/>
        </authorList>
    </citation>
    <scope>NUCLEOTIDE SEQUENCE [LARGE SCALE GENOMIC DNA]</scope>
    <source>
        <strain evidence="6">LRV0_1</strain>
    </source>
</reference>
<dbReference type="Proteomes" id="UP001234178">
    <property type="component" value="Unassembled WGS sequence"/>
</dbReference>
<keyword evidence="5" id="KW-0472">Membrane</keyword>
<keyword evidence="3" id="KW-1015">Disulfide bond</keyword>
<protein>
    <recommendedName>
        <fullName evidence="8">DUF4215 domain-containing protein</fullName>
    </recommendedName>
</protein>
<comment type="caution">
    <text evidence="6">The sequence shown here is derived from an EMBL/GenBank/DDBJ whole genome shotgun (WGS) entry which is preliminary data.</text>
</comment>
<dbReference type="NCBIfam" id="TIGR02232">
    <property type="entry name" value="myxo_disulf_rpt"/>
    <property type="match status" value="1"/>
</dbReference>
<evidence type="ECO:0000313" key="6">
    <source>
        <dbReference type="EMBL" id="KAK4044920.1"/>
    </source>
</evidence>
<evidence type="ECO:0000256" key="1">
    <source>
        <dbReference type="ARBA" id="ARBA00022729"/>
    </source>
</evidence>
<keyword evidence="5" id="KW-0812">Transmembrane</keyword>
<evidence type="ECO:0000256" key="3">
    <source>
        <dbReference type="ARBA" id="ARBA00023157"/>
    </source>
</evidence>
<sequence>MKSLLAPSIRSLLSPPGETPDRRTRLFQPQKVRAAATVLGAIAAVVGGLMASDGVAQADPVYWVNWTASNAAGATGTVQIGGTSVDVTYTGQSAFVQTNGGSNYWSPRAPYVSATVDNEPPASDIIAMSARGARKIVFSKPVRNPLFAFGALNGNGYAFDTDFTILSQGAGFFGNGVLAKDNPAAGVFRLNGVSGEPHGVIEFQGVVSEVNWTALSDENWNGFQLALRGVSCKGHLGTPGGAVGEVCSAASPVCAANGSCGGAIANGAAIPANPAPNNAAPFDGTCNASSAPLCAAGLCSAADQRCGARAGEPAARANQCRSGILAGDGTCAAVCGNGTLEPGEGCDDSNKTDGDGCAATCTLENGRTCSVNAAGLVGNASCQSAVCAADGSCGQVNGQQAATASACRSGVRAADGRCGVSNGVAPGVGGAADCASLILGADGKCGLPNGTQPGAGGALECASSVLGADGACGKANGETAGSPLECRVAILGADGKCGHVNGTQPGLGGANECASLVVGGDGKCGKANGEAAASALNAGAASSRRTASAASRTASPPAPAERPTANSASQCRDGALGADGKCTNACTVAMDCALGSYCDVTASPKVCTVKTPVGAACKATVECTVGSCTAGICGVPNGETPGAGGVAECASKALGADGKCGKANGEAAASASQCRIGILGTDGKCGVTNGAAPAGGGAPPCASLVVGADGKCGKSNGEAATTVAQCRGGVLAPNGLCGVANGTAPGAGGAGDCASLALGSDGKCGKTNGEAATSASQCRDGALAGDGTCTNACAATDECATGFYCAKNAPKVCVGKKPAGATCTATDECSVGGCNSGVCGVPNGEAPGAGGAFECATRVSGADGKCGKGDGEAAASAAQCRSALLGADGLCAPRVAPDAGDSFGGGACDVTPARVSGPAGGLFAALAVVAASLVARRKRD</sequence>
<evidence type="ECO:0000256" key="4">
    <source>
        <dbReference type="SAM" id="MobiDB-lite"/>
    </source>
</evidence>
<evidence type="ECO:0000256" key="5">
    <source>
        <dbReference type="SAM" id="Phobius"/>
    </source>
</evidence>
<keyword evidence="5" id="KW-1133">Transmembrane helix</keyword>
<gene>
    <name evidence="6" type="ORF">OUZ56_032326</name>
</gene>
<name>A0ABR0B8K8_9CRUS</name>
<proteinExistence type="predicted"/>
<feature type="region of interest" description="Disordered" evidence="4">
    <location>
        <begin position="1"/>
        <end position="23"/>
    </location>
</feature>
<keyword evidence="2" id="KW-0677">Repeat</keyword>
<feature type="transmembrane region" description="Helical" evidence="5">
    <location>
        <begin position="915"/>
        <end position="935"/>
    </location>
</feature>
<evidence type="ECO:0000256" key="2">
    <source>
        <dbReference type="ARBA" id="ARBA00022737"/>
    </source>
</evidence>
<organism evidence="6 7">
    <name type="scientific">Daphnia magna</name>
    <dbReference type="NCBI Taxonomy" id="35525"/>
    <lineage>
        <taxon>Eukaryota</taxon>
        <taxon>Metazoa</taxon>
        <taxon>Ecdysozoa</taxon>
        <taxon>Arthropoda</taxon>
        <taxon>Crustacea</taxon>
        <taxon>Branchiopoda</taxon>
        <taxon>Diplostraca</taxon>
        <taxon>Cladocera</taxon>
        <taxon>Anomopoda</taxon>
        <taxon>Daphniidae</taxon>
        <taxon>Daphnia</taxon>
    </lineage>
</organism>
<feature type="compositionally biased region" description="Low complexity" evidence="4">
    <location>
        <begin position="545"/>
        <end position="565"/>
    </location>
</feature>
<keyword evidence="7" id="KW-1185">Reference proteome</keyword>
<dbReference type="InterPro" id="IPR011936">
    <property type="entry name" value="Myxo_disulph_rpt"/>
</dbReference>
<evidence type="ECO:0008006" key="8">
    <source>
        <dbReference type="Google" id="ProtNLM"/>
    </source>
</evidence>
<evidence type="ECO:0000313" key="7">
    <source>
        <dbReference type="Proteomes" id="UP001234178"/>
    </source>
</evidence>
<accession>A0ABR0B8K8</accession>
<feature type="region of interest" description="Disordered" evidence="4">
    <location>
        <begin position="545"/>
        <end position="569"/>
    </location>
</feature>
<dbReference type="EMBL" id="JAOYFB010000041">
    <property type="protein sequence ID" value="KAK4044920.1"/>
    <property type="molecule type" value="Genomic_DNA"/>
</dbReference>